<dbReference type="SMART" id="SM00855">
    <property type="entry name" value="PGAM"/>
    <property type="match status" value="1"/>
</dbReference>
<sequence length="265" mass="29504">MTVEKIYIVRHGFRLNWVSTDWLDVTGLPRDPPLAAYGEKQAQELGAYFLSIPEKERPTAIFSSPYYRCLQTAKPIANALGISVYVEHGIGEWYSPVAPNTGLHPRPGSAISLQQYFPEIDPSWSSIYYPSRKGEEVDQVHERAETFLRALIPRVERVERHARIMLVSHAATVITLARALVGKRDLPLRVGCCTVTELVRHKDGDPLGVWTAVRLADGSPLTGGTSRDWGFEDIEIAEGKVVHDPGVDGTQNEIDEPVGLYLSKM</sequence>
<dbReference type="InParanoid" id="A0A0C2X8S0"/>
<dbReference type="AlphaFoldDB" id="A0A0C2X8S0"/>
<proteinExistence type="predicted"/>
<name>A0A0C2X8S0_AMAMK</name>
<dbReference type="EMBL" id="KN818223">
    <property type="protein sequence ID" value="KIL70787.1"/>
    <property type="molecule type" value="Genomic_DNA"/>
</dbReference>
<dbReference type="InterPro" id="IPR013078">
    <property type="entry name" value="His_Pase_superF_clade-1"/>
</dbReference>
<dbReference type="OrthoDB" id="414418at2759"/>
<accession>A0A0C2X8S0</accession>
<evidence type="ECO:0000313" key="2">
    <source>
        <dbReference type="Proteomes" id="UP000054549"/>
    </source>
</evidence>
<evidence type="ECO:0000313" key="1">
    <source>
        <dbReference type="EMBL" id="KIL70787.1"/>
    </source>
</evidence>
<dbReference type="InterPro" id="IPR029033">
    <property type="entry name" value="His_PPase_superfam"/>
</dbReference>
<keyword evidence="2" id="KW-1185">Reference proteome</keyword>
<dbReference type="Proteomes" id="UP000054549">
    <property type="component" value="Unassembled WGS sequence"/>
</dbReference>
<dbReference type="SUPFAM" id="SSF53254">
    <property type="entry name" value="Phosphoglycerate mutase-like"/>
    <property type="match status" value="1"/>
</dbReference>
<dbReference type="InterPro" id="IPR051710">
    <property type="entry name" value="Phosphatase_SH3-domain"/>
</dbReference>
<reference evidence="1 2" key="1">
    <citation type="submission" date="2014-04" db="EMBL/GenBank/DDBJ databases">
        <title>Evolutionary Origins and Diversification of the Mycorrhizal Mutualists.</title>
        <authorList>
            <consortium name="DOE Joint Genome Institute"/>
            <consortium name="Mycorrhizal Genomics Consortium"/>
            <person name="Kohler A."/>
            <person name="Kuo A."/>
            <person name="Nagy L.G."/>
            <person name="Floudas D."/>
            <person name="Copeland A."/>
            <person name="Barry K.W."/>
            <person name="Cichocki N."/>
            <person name="Veneault-Fourrey C."/>
            <person name="LaButti K."/>
            <person name="Lindquist E.A."/>
            <person name="Lipzen A."/>
            <person name="Lundell T."/>
            <person name="Morin E."/>
            <person name="Murat C."/>
            <person name="Riley R."/>
            <person name="Ohm R."/>
            <person name="Sun H."/>
            <person name="Tunlid A."/>
            <person name="Henrissat B."/>
            <person name="Grigoriev I.V."/>
            <person name="Hibbett D.S."/>
            <person name="Martin F."/>
        </authorList>
    </citation>
    <scope>NUCLEOTIDE SEQUENCE [LARGE SCALE GENOMIC DNA]</scope>
    <source>
        <strain evidence="1 2">Koide BX008</strain>
    </source>
</reference>
<dbReference type="Gene3D" id="3.40.50.1240">
    <property type="entry name" value="Phosphoglycerate mutase-like"/>
    <property type="match status" value="1"/>
</dbReference>
<organism evidence="1 2">
    <name type="scientific">Amanita muscaria (strain Koide BX008)</name>
    <dbReference type="NCBI Taxonomy" id="946122"/>
    <lineage>
        <taxon>Eukaryota</taxon>
        <taxon>Fungi</taxon>
        <taxon>Dikarya</taxon>
        <taxon>Basidiomycota</taxon>
        <taxon>Agaricomycotina</taxon>
        <taxon>Agaricomycetes</taxon>
        <taxon>Agaricomycetidae</taxon>
        <taxon>Agaricales</taxon>
        <taxon>Pluteineae</taxon>
        <taxon>Amanitaceae</taxon>
        <taxon>Amanita</taxon>
    </lineage>
</organism>
<dbReference type="CDD" id="cd07067">
    <property type="entry name" value="HP_PGM_like"/>
    <property type="match status" value="1"/>
</dbReference>
<dbReference type="PANTHER" id="PTHR16469:SF51">
    <property type="entry name" value="TRANSCRIPTION FACTOR TAU 55 KDA SUBUNIT"/>
    <property type="match status" value="1"/>
</dbReference>
<dbReference type="PANTHER" id="PTHR16469">
    <property type="entry name" value="UBIQUITIN-ASSOCIATED AND SH3 DOMAIN-CONTAINING BA-RELATED"/>
    <property type="match status" value="1"/>
</dbReference>
<evidence type="ECO:0008006" key="3">
    <source>
        <dbReference type="Google" id="ProtNLM"/>
    </source>
</evidence>
<protein>
    <recommendedName>
        <fullName evidence="3">Phosphoglycerate mutase-like protein</fullName>
    </recommendedName>
</protein>
<dbReference type="Pfam" id="PF00300">
    <property type="entry name" value="His_Phos_1"/>
    <property type="match status" value="1"/>
</dbReference>
<dbReference type="STRING" id="946122.A0A0C2X8S0"/>
<gene>
    <name evidence="1" type="ORF">M378DRAFT_67173</name>
</gene>
<dbReference type="HOGENOM" id="CLU_042838_0_0_1"/>